<dbReference type="STRING" id="93059.P9211_12791"/>
<sequence>MYRFPEVGSLDFPKASFSKKSMSSTDCFLPNGVNLEDLLEGLRSLSWGAADILMAYARGSKPPYGFPMELEIEDNPGGPVSAADLAVNSWLLDGINSKFPTATWKLLSEENAKEEFVEGLSACNGWIWILDPLDGTKDFIKGTGEYAVHLALVNDHHLKMGVVLIPEKEELWFGVLGEGAWCENRLGEKRNVKFSNRTQISEMILVASKSHRDKTLSQLMERISPGETKGIGSVGCKVGTILRGEADFYISLSGKTAPKDWDMAAPEAVLRAAGGGFTHADGRPLSYNKDNYEQRGCLIVSHGKNHDLICKLAEDEIKKLDPFFEI</sequence>
<proteinExistence type="predicted"/>
<evidence type="ECO:0000256" key="7">
    <source>
        <dbReference type="ARBA" id="ARBA00042530"/>
    </source>
</evidence>
<dbReference type="GO" id="GO:0046872">
    <property type="term" value="F:metal ion binding"/>
    <property type="evidence" value="ECO:0007669"/>
    <property type="project" value="UniProtKB-KW"/>
</dbReference>
<comment type="catalytic activity">
    <reaction evidence="2">
        <text>adenosine 3',5'-bisphosphate + H2O = AMP + phosphate</text>
        <dbReference type="Rhea" id="RHEA:10040"/>
        <dbReference type="ChEBI" id="CHEBI:15377"/>
        <dbReference type="ChEBI" id="CHEBI:43474"/>
        <dbReference type="ChEBI" id="CHEBI:58343"/>
        <dbReference type="ChEBI" id="CHEBI:456215"/>
        <dbReference type="EC" id="3.1.3.7"/>
    </reaction>
</comment>
<keyword evidence="9" id="KW-0378">Hydrolase</keyword>
<feature type="binding site" evidence="8">
    <location>
        <position position="131"/>
    </location>
    <ligand>
        <name>Mg(2+)</name>
        <dbReference type="ChEBI" id="CHEBI:18420"/>
        <label>1</label>
        <note>catalytic</note>
    </ligand>
</feature>
<feature type="binding site" evidence="8">
    <location>
        <position position="109"/>
    </location>
    <ligand>
        <name>Mg(2+)</name>
        <dbReference type="ChEBI" id="CHEBI:18420"/>
        <label>1</label>
        <note>catalytic</note>
    </ligand>
</feature>
<evidence type="ECO:0000313" key="9">
    <source>
        <dbReference type="EMBL" id="ABX09210.1"/>
    </source>
</evidence>
<feature type="binding site" evidence="8">
    <location>
        <position position="262"/>
    </location>
    <ligand>
        <name>Mg(2+)</name>
        <dbReference type="ChEBI" id="CHEBI:18420"/>
        <label>1</label>
        <note>catalytic</note>
    </ligand>
</feature>
<dbReference type="Gene3D" id="3.30.540.10">
    <property type="entry name" value="Fructose-1,6-Bisphosphatase, subunit A, domain 1"/>
    <property type="match status" value="1"/>
</dbReference>
<dbReference type="HOGENOM" id="CLU_044118_3_0_3"/>
<dbReference type="GO" id="GO:0050427">
    <property type="term" value="P:3'-phosphoadenosine 5'-phosphosulfate metabolic process"/>
    <property type="evidence" value="ECO:0007669"/>
    <property type="project" value="TreeGrafter"/>
</dbReference>
<dbReference type="eggNOG" id="COG1218">
    <property type="taxonomic scope" value="Bacteria"/>
</dbReference>
<dbReference type="KEGG" id="pmj:P9211_12791"/>
<dbReference type="AlphaFoldDB" id="A9BBJ8"/>
<evidence type="ECO:0000256" key="3">
    <source>
        <dbReference type="ARBA" id="ARBA00013106"/>
    </source>
</evidence>
<feature type="binding site" evidence="8">
    <location>
        <position position="134"/>
    </location>
    <ligand>
        <name>Mg(2+)</name>
        <dbReference type="ChEBI" id="CHEBI:18420"/>
        <label>1</label>
        <note>catalytic</note>
    </ligand>
</feature>
<dbReference type="CDD" id="cd01638">
    <property type="entry name" value="CysQ"/>
    <property type="match status" value="1"/>
</dbReference>
<evidence type="ECO:0000256" key="6">
    <source>
        <dbReference type="ARBA" id="ARBA00041694"/>
    </source>
</evidence>
<dbReference type="InterPro" id="IPR050725">
    <property type="entry name" value="CysQ/Inositol_MonoPase"/>
</dbReference>
<dbReference type="GO" id="GO:0052834">
    <property type="term" value="F:inositol monophosphate phosphatase activity"/>
    <property type="evidence" value="ECO:0007669"/>
    <property type="project" value="UniProtKB-EC"/>
</dbReference>
<dbReference type="Proteomes" id="UP000000788">
    <property type="component" value="Chromosome"/>
</dbReference>
<dbReference type="EC" id="3.1.3.25" evidence="3"/>
<dbReference type="InterPro" id="IPR020583">
    <property type="entry name" value="Inositol_monoP_metal-BS"/>
</dbReference>
<dbReference type="EMBL" id="CP000878">
    <property type="protein sequence ID" value="ABX09210.1"/>
    <property type="molecule type" value="Genomic_DNA"/>
</dbReference>
<dbReference type="PROSITE" id="PS00629">
    <property type="entry name" value="IMP_1"/>
    <property type="match status" value="1"/>
</dbReference>
<reference evidence="9 10" key="1">
    <citation type="journal article" date="2007" name="PLoS Genet.">
        <title>Patterns and implications of gene gain and loss in the evolution of Prochlorococcus.</title>
        <authorList>
            <person name="Kettler G.C."/>
            <person name="Martiny A.C."/>
            <person name="Huang K."/>
            <person name="Zucker J."/>
            <person name="Coleman M.L."/>
            <person name="Rodrigue S."/>
            <person name="Chen F."/>
            <person name="Lapidus A."/>
            <person name="Ferriera S."/>
            <person name="Johnson J."/>
            <person name="Steglich C."/>
            <person name="Church G.M."/>
            <person name="Richardson P."/>
            <person name="Chisholm S.W."/>
        </authorList>
    </citation>
    <scope>NUCLEOTIDE SEQUENCE [LARGE SCALE GENOMIC DNA]</scope>
    <source>
        <strain evidence="10">MIT 9211</strain>
    </source>
</reference>
<dbReference type="PROSITE" id="PS00630">
    <property type="entry name" value="IMP_2"/>
    <property type="match status" value="1"/>
</dbReference>
<dbReference type="GO" id="GO:0046854">
    <property type="term" value="P:phosphatidylinositol phosphate biosynthetic process"/>
    <property type="evidence" value="ECO:0007669"/>
    <property type="project" value="InterPro"/>
</dbReference>
<evidence type="ECO:0000256" key="4">
    <source>
        <dbReference type="ARBA" id="ARBA00022723"/>
    </source>
</evidence>
<dbReference type="Gene3D" id="3.40.190.80">
    <property type="match status" value="1"/>
</dbReference>
<gene>
    <name evidence="9" type="primary">cysQ</name>
    <name evidence="9" type="ordered locus">P9211_12791</name>
</gene>
<dbReference type="InterPro" id="IPR020550">
    <property type="entry name" value="Inositol_monophosphatase_CS"/>
</dbReference>
<evidence type="ECO:0000256" key="1">
    <source>
        <dbReference type="ARBA" id="ARBA00001033"/>
    </source>
</evidence>
<dbReference type="Pfam" id="PF00459">
    <property type="entry name" value="Inositol_P"/>
    <property type="match status" value="1"/>
</dbReference>
<dbReference type="PANTHER" id="PTHR43028">
    <property type="entry name" value="3'(2'),5'-BISPHOSPHATE NUCLEOTIDASE 1"/>
    <property type="match status" value="1"/>
</dbReference>
<evidence type="ECO:0000256" key="8">
    <source>
        <dbReference type="PIRSR" id="PIRSR600760-2"/>
    </source>
</evidence>
<protein>
    <recommendedName>
        <fullName evidence="3">inositol-phosphate phosphatase</fullName>
        <ecNumber evidence="3">3.1.3.25</ecNumber>
    </recommendedName>
    <alternativeName>
        <fullName evidence="6">3'(2'),5-bisphosphonucleoside 3'(2')-phosphohydrolase</fullName>
    </alternativeName>
    <alternativeName>
        <fullName evidence="7">DPNPase</fullName>
    </alternativeName>
</protein>
<organism evidence="9 10">
    <name type="scientific">Prochlorococcus marinus (strain MIT 9211)</name>
    <dbReference type="NCBI Taxonomy" id="93059"/>
    <lineage>
        <taxon>Bacteria</taxon>
        <taxon>Bacillati</taxon>
        <taxon>Cyanobacteriota</taxon>
        <taxon>Cyanophyceae</taxon>
        <taxon>Synechococcales</taxon>
        <taxon>Prochlorococcaceae</taxon>
        <taxon>Prochlorococcus</taxon>
    </lineage>
</organism>
<dbReference type="PRINTS" id="PR00377">
    <property type="entry name" value="IMPHPHTASES"/>
</dbReference>
<dbReference type="SUPFAM" id="SSF56655">
    <property type="entry name" value="Carbohydrate phosphatase"/>
    <property type="match status" value="1"/>
</dbReference>
<evidence type="ECO:0000256" key="5">
    <source>
        <dbReference type="ARBA" id="ARBA00022842"/>
    </source>
</evidence>
<keyword evidence="5 8" id="KW-0460">Magnesium</keyword>
<dbReference type="GO" id="GO:0000103">
    <property type="term" value="P:sulfate assimilation"/>
    <property type="evidence" value="ECO:0007669"/>
    <property type="project" value="TreeGrafter"/>
</dbReference>
<evidence type="ECO:0000256" key="2">
    <source>
        <dbReference type="ARBA" id="ARBA00001625"/>
    </source>
</evidence>
<evidence type="ECO:0000313" key="10">
    <source>
        <dbReference type="Proteomes" id="UP000000788"/>
    </source>
</evidence>
<comment type="cofactor">
    <cofactor evidence="8">
        <name>Mg(2+)</name>
        <dbReference type="ChEBI" id="CHEBI:18420"/>
    </cofactor>
</comment>
<keyword evidence="10" id="KW-1185">Reference proteome</keyword>
<dbReference type="PANTHER" id="PTHR43028:SF1">
    <property type="entry name" value="AMMONIUM TRANSPORT PROTEIN"/>
    <property type="match status" value="1"/>
</dbReference>
<name>A9BBJ8_PROM4</name>
<accession>A9BBJ8</accession>
<keyword evidence="4 8" id="KW-0479">Metal-binding</keyword>
<dbReference type="GO" id="GO:0008441">
    <property type="term" value="F:3'(2'),5'-bisphosphate nucleotidase activity"/>
    <property type="evidence" value="ECO:0007669"/>
    <property type="project" value="UniProtKB-EC"/>
</dbReference>
<comment type="catalytic activity">
    <reaction evidence="1">
        <text>a myo-inositol phosphate + H2O = myo-inositol + phosphate</text>
        <dbReference type="Rhea" id="RHEA:24056"/>
        <dbReference type="ChEBI" id="CHEBI:15377"/>
        <dbReference type="ChEBI" id="CHEBI:17268"/>
        <dbReference type="ChEBI" id="CHEBI:43474"/>
        <dbReference type="ChEBI" id="CHEBI:84139"/>
        <dbReference type="EC" id="3.1.3.25"/>
    </reaction>
</comment>
<feature type="binding site" evidence="8">
    <location>
        <position position="133"/>
    </location>
    <ligand>
        <name>Mg(2+)</name>
        <dbReference type="ChEBI" id="CHEBI:18420"/>
        <label>1</label>
        <note>catalytic</note>
    </ligand>
</feature>
<dbReference type="InterPro" id="IPR000760">
    <property type="entry name" value="Inositol_monophosphatase-like"/>
</dbReference>